<gene>
    <name evidence="2" type="ORF">RJ640_008577</name>
</gene>
<keyword evidence="1" id="KW-1133">Transmembrane helix</keyword>
<accession>A0AA88QQF8</accession>
<keyword evidence="1" id="KW-0472">Membrane</keyword>
<sequence length="684" mass="76511">MKRQEKYGLSRNSLSHGFLSTHYSLSSQSIEQRWFPSKALPSMASAVADQTTTEDEPHAALAHNQEVEFNRVNCLVWVLHESARSFSLAIQTHELARTGPELSKAWVGVDVHAWHKHIAYQVAVYALLKAAIEVELFLSHKRSNNPSTVCEILSPKTIFLGECIESQLNIRHPKLVQWFRMVELPRVAGLFIPLFKKWSSEYAGSGVAGIVLAASCCAAVGKLGPGRISCPSFSVSIHDVLIELINLAHTLVSIDKLHQLSTEAGFEEDFLSHFGTKVLPCKNIEDIEFWIGLVLKKLSEAFHRESVISGKQIFHDKVQENSLATLGLFAFLGRETRLFLSGMNVKDLDHQVKDFLSYLECGSLFIYPEFSSLPEYQHFMEVVTDEIGWLDFYATLNCKFYQDGRRSKPHAIQAEKEIILHTVFTVCYDVFSGFAHFNSSTQQPLDAKLLAFLLQSQSLLSICMEDYWAAYDRSGEPLKTDRGASDPSPSFRTKGMANSCSIILEAQQQPIDLMKRGSDQRVSRPSEEVSSAWIDPVTSAETGCRPAEPKPQGESLLRKSTVKMISASVDIVMGTQLLLVDIVDILGLLMKQLRGHKVTKRERKKIERTLADIAALIPVTILILLPVSAIGHAVMFAAIKKYMPAMIPSPYSSERLDVVKQLKRTKKMEVQSQNTIKDNSSTLI</sequence>
<dbReference type="GO" id="GO:0030003">
    <property type="term" value="P:intracellular monoatomic cation homeostasis"/>
    <property type="evidence" value="ECO:0007669"/>
    <property type="project" value="TreeGrafter"/>
</dbReference>
<dbReference type="GO" id="GO:0005743">
    <property type="term" value="C:mitochondrial inner membrane"/>
    <property type="evidence" value="ECO:0007669"/>
    <property type="project" value="InterPro"/>
</dbReference>
<evidence type="ECO:0000313" key="3">
    <source>
        <dbReference type="Proteomes" id="UP001187471"/>
    </source>
</evidence>
<dbReference type="PANTHER" id="PTHR14009:SF34">
    <property type="entry name" value="LETM1 RBD DOMAIN-CONTAINING PROTEIN"/>
    <property type="match status" value="1"/>
</dbReference>
<dbReference type="AlphaFoldDB" id="A0AA88QQF8"/>
<keyword evidence="1" id="KW-0812">Transmembrane</keyword>
<comment type="caution">
    <text evidence="2">The sequence shown here is derived from an EMBL/GenBank/DDBJ whole genome shotgun (WGS) entry which is preliminary data.</text>
</comment>
<protein>
    <recommendedName>
        <fullName evidence="4">LETM1-like protein</fullName>
    </recommendedName>
</protein>
<proteinExistence type="predicted"/>
<organism evidence="2 3">
    <name type="scientific">Escallonia rubra</name>
    <dbReference type="NCBI Taxonomy" id="112253"/>
    <lineage>
        <taxon>Eukaryota</taxon>
        <taxon>Viridiplantae</taxon>
        <taxon>Streptophyta</taxon>
        <taxon>Embryophyta</taxon>
        <taxon>Tracheophyta</taxon>
        <taxon>Spermatophyta</taxon>
        <taxon>Magnoliopsida</taxon>
        <taxon>eudicotyledons</taxon>
        <taxon>Gunneridae</taxon>
        <taxon>Pentapetalae</taxon>
        <taxon>asterids</taxon>
        <taxon>campanulids</taxon>
        <taxon>Escalloniales</taxon>
        <taxon>Escalloniaceae</taxon>
        <taxon>Escallonia</taxon>
    </lineage>
</organism>
<feature type="transmembrane region" description="Helical" evidence="1">
    <location>
        <begin position="610"/>
        <end position="639"/>
    </location>
</feature>
<dbReference type="EMBL" id="JAVXUO010002601">
    <property type="protein sequence ID" value="KAK2971153.1"/>
    <property type="molecule type" value="Genomic_DNA"/>
</dbReference>
<name>A0AA88QQF8_9ASTE</name>
<keyword evidence="3" id="KW-1185">Reference proteome</keyword>
<reference evidence="2" key="1">
    <citation type="submission" date="2022-12" db="EMBL/GenBank/DDBJ databases">
        <title>Draft genome assemblies for two species of Escallonia (Escalloniales).</title>
        <authorList>
            <person name="Chanderbali A."/>
            <person name="Dervinis C."/>
            <person name="Anghel I."/>
            <person name="Soltis D."/>
            <person name="Soltis P."/>
            <person name="Zapata F."/>
        </authorList>
    </citation>
    <scope>NUCLEOTIDE SEQUENCE</scope>
    <source>
        <strain evidence="2">UCBG92.1500</strain>
        <tissue evidence="2">Leaf</tissue>
    </source>
</reference>
<evidence type="ECO:0008006" key="4">
    <source>
        <dbReference type="Google" id="ProtNLM"/>
    </source>
</evidence>
<dbReference type="PANTHER" id="PTHR14009">
    <property type="entry name" value="LEUCINE ZIPPER-EF-HAND CONTAINING TRANSMEMBRANE PROTEIN"/>
    <property type="match status" value="1"/>
</dbReference>
<evidence type="ECO:0000313" key="2">
    <source>
        <dbReference type="EMBL" id="KAK2971153.1"/>
    </source>
</evidence>
<dbReference type="InterPro" id="IPR044202">
    <property type="entry name" value="LETM1/MDM38-like"/>
</dbReference>
<evidence type="ECO:0000256" key="1">
    <source>
        <dbReference type="SAM" id="Phobius"/>
    </source>
</evidence>
<dbReference type="Proteomes" id="UP001187471">
    <property type="component" value="Unassembled WGS sequence"/>
</dbReference>